<dbReference type="Proteomes" id="UP000821866">
    <property type="component" value="Chromosome 2"/>
</dbReference>
<sequence length="172" mass="19074">MGQTTNSATTLDTINKTRSKDSANATEGNDNSPRQTRTEKPALGSGEHISFIMSHPAHSKECHVEERQIRKHAILSSYCLDNFVLDLQCMQTPVATRGDRESALLFQARAGSLAMQQRRWELLDADPSCRLCGAIKETIQHIIMDCPRLGAREHPHLSLAEYLGSSDDSVDI</sequence>
<proteinExistence type="predicted"/>
<accession>A0A9J6EE36</accession>
<dbReference type="EMBL" id="JABSTU010000004">
    <property type="protein sequence ID" value="KAH8032715.1"/>
    <property type="molecule type" value="Genomic_DNA"/>
</dbReference>
<organism evidence="2 3">
    <name type="scientific">Rhipicephalus microplus</name>
    <name type="common">Cattle tick</name>
    <name type="synonym">Boophilus microplus</name>
    <dbReference type="NCBI Taxonomy" id="6941"/>
    <lineage>
        <taxon>Eukaryota</taxon>
        <taxon>Metazoa</taxon>
        <taxon>Ecdysozoa</taxon>
        <taxon>Arthropoda</taxon>
        <taxon>Chelicerata</taxon>
        <taxon>Arachnida</taxon>
        <taxon>Acari</taxon>
        <taxon>Parasitiformes</taxon>
        <taxon>Ixodida</taxon>
        <taxon>Ixodoidea</taxon>
        <taxon>Ixodidae</taxon>
        <taxon>Rhipicephalinae</taxon>
        <taxon>Rhipicephalus</taxon>
        <taxon>Boophilus</taxon>
    </lineage>
</organism>
<feature type="compositionally biased region" description="Polar residues" evidence="1">
    <location>
        <begin position="1"/>
        <end position="35"/>
    </location>
</feature>
<name>A0A9J6EE36_RHIMP</name>
<evidence type="ECO:0000313" key="3">
    <source>
        <dbReference type="Proteomes" id="UP000821866"/>
    </source>
</evidence>
<feature type="region of interest" description="Disordered" evidence="1">
    <location>
        <begin position="1"/>
        <end position="42"/>
    </location>
</feature>
<reference evidence="2" key="1">
    <citation type="journal article" date="2020" name="Cell">
        <title>Large-Scale Comparative Analyses of Tick Genomes Elucidate Their Genetic Diversity and Vector Capacities.</title>
        <authorList>
            <consortium name="Tick Genome and Microbiome Consortium (TIGMIC)"/>
            <person name="Jia N."/>
            <person name="Wang J."/>
            <person name="Shi W."/>
            <person name="Du L."/>
            <person name="Sun Y."/>
            <person name="Zhan W."/>
            <person name="Jiang J.F."/>
            <person name="Wang Q."/>
            <person name="Zhang B."/>
            <person name="Ji P."/>
            <person name="Bell-Sakyi L."/>
            <person name="Cui X.M."/>
            <person name="Yuan T.T."/>
            <person name="Jiang B.G."/>
            <person name="Yang W.F."/>
            <person name="Lam T.T."/>
            <person name="Chang Q.C."/>
            <person name="Ding S.J."/>
            <person name="Wang X.J."/>
            <person name="Zhu J.G."/>
            <person name="Ruan X.D."/>
            <person name="Zhao L."/>
            <person name="Wei J.T."/>
            <person name="Ye R.Z."/>
            <person name="Que T.C."/>
            <person name="Du C.H."/>
            <person name="Zhou Y.H."/>
            <person name="Cheng J.X."/>
            <person name="Dai P.F."/>
            <person name="Guo W.B."/>
            <person name="Han X.H."/>
            <person name="Huang E.J."/>
            <person name="Li L.F."/>
            <person name="Wei W."/>
            <person name="Gao Y.C."/>
            <person name="Liu J.Z."/>
            <person name="Shao H.Z."/>
            <person name="Wang X."/>
            <person name="Wang C.C."/>
            <person name="Yang T.C."/>
            <person name="Huo Q.B."/>
            <person name="Li W."/>
            <person name="Chen H.Y."/>
            <person name="Chen S.E."/>
            <person name="Zhou L.G."/>
            <person name="Ni X.B."/>
            <person name="Tian J.H."/>
            <person name="Sheng Y."/>
            <person name="Liu T."/>
            <person name="Pan Y.S."/>
            <person name="Xia L.Y."/>
            <person name="Li J."/>
            <person name="Zhao F."/>
            <person name="Cao W.C."/>
        </authorList>
    </citation>
    <scope>NUCLEOTIDE SEQUENCE</scope>
    <source>
        <strain evidence="2">Rmic-2018</strain>
    </source>
</reference>
<evidence type="ECO:0000313" key="2">
    <source>
        <dbReference type="EMBL" id="KAH8032715.1"/>
    </source>
</evidence>
<comment type="caution">
    <text evidence="2">The sequence shown here is derived from an EMBL/GenBank/DDBJ whole genome shotgun (WGS) entry which is preliminary data.</text>
</comment>
<keyword evidence="3" id="KW-1185">Reference proteome</keyword>
<protein>
    <recommendedName>
        <fullName evidence="4">Tick transposon</fullName>
    </recommendedName>
</protein>
<dbReference type="AlphaFoldDB" id="A0A9J6EE36"/>
<reference evidence="2" key="2">
    <citation type="submission" date="2021-09" db="EMBL/GenBank/DDBJ databases">
        <authorList>
            <person name="Jia N."/>
            <person name="Wang J."/>
            <person name="Shi W."/>
            <person name="Du L."/>
            <person name="Sun Y."/>
            <person name="Zhan W."/>
            <person name="Jiang J."/>
            <person name="Wang Q."/>
            <person name="Zhang B."/>
            <person name="Ji P."/>
            <person name="Sakyi L.B."/>
            <person name="Cui X."/>
            <person name="Yuan T."/>
            <person name="Jiang B."/>
            <person name="Yang W."/>
            <person name="Lam T.T.-Y."/>
            <person name="Chang Q."/>
            <person name="Ding S."/>
            <person name="Wang X."/>
            <person name="Zhu J."/>
            <person name="Ruan X."/>
            <person name="Zhao L."/>
            <person name="Wei J."/>
            <person name="Que T."/>
            <person name="Du C."/>
            <person name="Cheng J."/>
            <person name="Dai P."/>
            <person name="Han X."/>
            <person name="Huang E."/>
            <person name="Gao Y."/>
            <person name="Liu J."/>
            <person name="Shao H."/>
            <person name="Ye R."/>
            <person name="Li L."/>
            <person name="Wei W."/>
            <person name="Wang X."/>
            <person name="Wang C."/>
            <person name="Huo Q."/>
            <person name="Li W."/>
            <person name="Guo W."/>
            <person name="Chen H."/>
            <person name="Chen S."/>
            <person name="Zhou L."/>
            <person name="Zhou L."/>
            <person name="Ni X."/>
            <person name="Tian J."/>
            <person name="Zhou Y."/>
            <person name="Sheng Y."/>
            <person name="Liu T."/>
            <person name="Pan Y."/>
            <person name="Xia L."/>
            <person name="Li J."/>
            <person name="Zhao F."/>
            <person name="Cao W."/>
        </authorList>
    </citation>
    <scope>NUCLEOTIDE SEQUENCE</scope>
    <source>
        <strain evidence="2">Rmic-2018</strain>
        <tissue evidence="2">Larvae</tissue>
    </source>
</reference>
<gene>
    <name evidence="2" type="ORF">HPB51_001413</name>
</gene>
<evidence type="ECO:0000256" key="1">
    <source>
        <dbReference type="SAM" id="MobiDB-lite"/>
    </source>
</evidence>
<evidence type="ECO:0008006" key="4">
    <source>
        <dbReference type="Google" id="ProtNLM"/>
    </source>
</evidence>